<evidence type="ECO:0000256" key="1">
    <source>
        <dbReference type="ARBA" id="ARBA00023002"/>
    </source>
</evidence>
<dbReference type="EMBL" id="FBTB01000005">
    <property type="protein sequence ID" value="CUW05268.1"/>
    <property type="molecule type" value="Genomic_DNA"/>
</dbReference>
<evidence type="ECO:0000259" key="3">
    <source>
        <dbReference type="PROSITE" id="PS51384"/>
    </source>
</evidence>
<comment type="caution">
    <text evidence="5">The sequence shown here is derived from an EMBL/GenBank/DDBJ whole genome shotgun (WGS) entry which is preliminary data.</text>
</comment>
<feature type="transmembrane region" description="Helical" evidence="2">
    <location>
        <begin position="158"/>
        <end position="176"/>
    </location>
</feature>
<gene>
    <name evidence="4" type="ORF">KSL4_0097</name>
    <name evidence="5" type="ORF">PL111_1032</name>
</gene>
<keyword evidence="2" id="KW-0472">Membrane</keyword>
<reference evidence="6 7" key="1">
    <citation type="submission" date="2015-12" db="EMBL/GenBank/DDBJ databases">
        <authorList>
            <person name="Andreevskaya M."/>
        </authorList>
    </citation>
    <scope>NUCLEOTIDE SEQUENCE [LARGE SCALE GENOMIC DNA]</scope>
    <source>
        <strain evidence="4 7">KSL4-2</strain>
        <strain evidence="5 6">PL111</strain>
    </source>
</reference>
<feature type="transmembrane region" description="Helical" evidence="2">
    <location>
        <begin position="113"/>
        <end position="138"/>
    </location>
</feature>
<feature type="transmembrane region" description="Helical" evidence="2">
    <location>
        <begin position="72"/>
        <end position="93"/>
    </location>
</feature>
<name>A0AAN2UHL4_9LACO</name>
<dbReference type="AlphaFoldDB" id="A0AAN2UHL4"/>
<protein>
    <submittedName>
        <fullName evidence="5">Oxidoreductase</fullName>
    </submittedName>
</protein>
<proteinExistence type="predicted"/>
<dbReference type="Pfam" id="PF08022">
    <property type="entry name" value="FAD_binding_8"/>
    <property type="match status" value="1"/>
</dbReference>
<dbReference type="Gene3D" id="3.40.50.80">
    <property type="entry name" value="Nucleotide-binding domain of ferredoxin-NADP reductase (FNR) module"/>
    <property type="match status" value="1"/>
</dbReference>
<dbReference type="SUPFAM" id="SSF63380">
    <property type="entry name" value="Riboflavin synthase domain-like"/>
    <property type="match status" value="1"/>
</dbReference>
<dbReference type="EMBL" id="FBTU01000026">
    <property type="protein sequence ID" value="CUW19220.1"/>
    <property type="molecule type" value="Genomic_DNA"/>
</dbReference>
<feature type="transmembrane region" description="Helical" evidence="2">
    <location>
        <begin position="41"/>
        <end position="60"/>
    </location>
</feature>
<evidence type="ECO:0000313" key="6">
    <source>
        <dbReference type="Proteomes" id="UP000198868"/>
    </source>
</evidence>
<dbReference type="PANTHER" id="PTHR11972">
    <property type="entry name" value="NADPH OXIDASE"/>
    <property type="match status" value="1"/>
</dbReference>
<dbReference type="GO" id="GO:0005886">
    <property type="term" value="C:plasma membrane"/>
    <property type="evidence" value="ECO:0007669"/>
    <property type="project" value="TreeGrafter"/>
</dbReference>
<dbReference type="RefSeq" id="WP_089896122.1">
    <property type="nucleotide sequence ID" value="NZ_FBTB01000005.1"/>
</dbReference>
<dbReference type="InterPro" id="IPR017938">
    <property type="entry name" value="Riboflavin_synthase-like_b-brl"/>
</dbReference>
<dbReference type="InterPro" id="IPR039261">
    <property type="entry name" value="FNR_nucleotide-bd"/>
</dbReference>
<feature type="domain" description="FAD-binding FR-type" evidence="3">
    <location>
        <begin position="203"/>
        <end position="302"/>
    </location>
</feature>
<keyword evidence="2" id="KW-0812">Transmembrane</keyword>
<evidence type="ECO:0000313" key="5">
    <source>
        <dbReference type="EMBL" id="CUW19220.1"/>
    </source>
</evidence>
<dbReference type="PROSITE" id="PS51384">
    <property type="entry name" value="FAD_FR"/>
    <property type="match status" value="1"/>
</dbReference>
<evidence type="ECO:0000313" key="7">
    <source>
        <dbReference type="Proteomes" id="UP000199047"/>
    </source>
</evidence>
<evidence type="ECO:0000313" key="4">
    <source>
        <dbReference type="EMBL" id="CUW05268.1"/>
    </source>
</evidence>
<dbReference type="InterPro" id="IPR050369">
    <property type="entry name" value="RBOH/FRE"/>
</dbReference>
<dbReference type="InterPro" id="IPR013112">
    <property type="entry name" value="FAD-bd_8"/>
</dbReference>
<dbReference type="SUPFAM" id="SSF52343">
    <property type="entry name" value="Ferredoxin reductase-like, C-terminal NADP-linked domain"/>
    <property type="match status" value="1"/>
</dbReference>
<feature type="transmembrane region" description="Helical" evidence="2">
    <location>
        <begin position="182"/>
        <end position="202"/>
    </location>
</feature>
<dbReference type="GO" id="GO:0016491">
    <property type="term" value="F:oxidoreductase activity"/>
    <property type="evidence" value="ECO:0007669"/>
    <property type="project" value="UniProtKB-KW"/>
</dbReference>
<evidence type="ECO:0000256" key="2">
    <source>
        <dbReference type="SAM" id="Phobius"/>
    </source>
</evidence>
<keyword evidence="2" id="KW-1133">Transmembrane helix</keyword>
<feature type="transmembrane region" description="Helical" evidence="2">
    <location>
        <begin position="311"/>
        <end position="333"/>
    </location>
</feature>
<sequence>MLVQRKYLLGLAWMTAIFIIPLPFIQTLNAGLSPIYIGERIPILYGTIAYSWMLLAIYIGTKPKWLDRLIGLPSAYMLHGILSLAAITLAFLHKESVWSSGLIKLTGDWSFDIFIGLSIYSLVFFSGWLTSRVLFLLWIKSQLEHIFKHELSVWLHRLNIVATTLVFIHVLLIPYIRQIKSFMAVFLITTLFVFTTYVISLLPRGRKAKVLTNTQMTPNIHQLQLLTREKLLFSPGDYIFLSFPKISGLKEPHPFSVVNIPNNKNEIVLAIRGDGDFTRMVSGVKQLDLALINGGFGQYQTVINDQKPNRLLLIAGGIGIIPLLSLIDGNASIPINVLYSSHNKENLLYPEKFSEWNNRANFEYTMQVGRFNDDQVLSVLGKNKKNLLVLIGGPTIMGRYWIKKLKKFGLRGSQIYYEEFSW</sequence>
<feature type="transmembrane region" description="Helical" evidence="2">
    <location>
        <begin position="7"/>
        <end position="29"/>
    </location>
</feature>
<dbReference type="Gene3D" id="2.40.30.10">
    <property type="entry name" value="Translation factors"/>
    <property type="match status" value="1"/>
</dbReference>
<accession>A0AAN2UHL4</accession>
<dbReference type="InterPro" id="IPR017927">
    <property type="entry name" value="FAD-bd_FR_type"/>
</dbReference>
<keyword evidence="1" id="KW-0560">Oxidoreductase</keyword>
<dbReference type="Proteomes" id="UP000199047">
    <property type="component" value="Unassembled WGS sequence"/>
</dbReference>
<keyword evidence="7" id="KW-1185">Reference proteome</keyword>
<organism evidence="5 6">
    <name type="scientific">Leuconostoc inhae</name>
    <dbReference type="NCBI Taxonomy" id="178001"/>
    <lineage>
        <taxon>Bacteria</taxon>
        <taxon>Bacillati</taxon>
        <taxon>Bacillota</taxon>
        <taxon>Bacilli</taxon>
        <taxon>Lactobacillales</taxon>
        <taxon>Lactobacillaceae</taxon>
        <taxon>Leuconostoc</taxon>
    </lineage>
</organism>
<dbReference type="Proteomes" id="UP000198868">
    <property type="component" value="Unassembled WGS sequence"/>
</dbReference>